<keyword evidence="4 18" id="KW-0285">Flavoprotein</keyword>
<gene>
    <name evidence="20" type="ORF">BRAFLDRAFT_68864</name>
</gene>
<keyword evidence="5 19" id="KW-0812">Transmembrane</keyword>
<evidence type="ECO:0000256" key="13">
    <source>
        <dbReference type="ARBA" id="ARBA00045957"/>
    </source>
</evidence>
<comment type="catalytic activity">
    <reaction evidence="16">
        <text>trimethylamine + NADPH + O2 = trimethylamine N-oxide + NADP(+) + H2O</text>
        <dbReference type="Rhea" id="RHEA:31979"/>
        <dbReference type="ChEBI" id="CHEBI:15377"/>
        <dbReference type="ChEBI" id="CHEBI:15379"/>
        <dbReference type="ChEBI" id="CHEBI:15724"/>
        <dbReference type="ChEBI" id="CHEBI:57783"/>
        <dbReference type="ChEBI" id="CHEBI:58349"/>
        <dbReference type="ChEBI" id="CHEBI:58389"/>
        <dbReference type="EC" id="1.14.13.148"/>
    </reaction>
    <physiologicalReaction direction="left-to-right" evidence="16">
        <dbReference type="Rhea" id="RHEA:31980"/>
    </physiologicalReaction>
</comment>
<evidence type="ECO:0000256" key="12">
    <source>
        <dbReference type="ARBA" id="ARBA00023136"/>
    </source>
</evidence>
<evidence type="ECO:0000256" key="15">
    <source>
        <dbReference type="ARBA" id="ARBA00048041"/>
    </source>
</evidence>
<dbReference type="FunFam" id="3.50.50.60:FF:000159">
    <property type="entry name" value="Dimethylaniline monooxygenase [N-oxide-forming]"/>
    <property type="match status" value="2"/>
</dbReference>
<dbReference type="InterPro" id="IPR002253">
    <property type="entry name" value="Flavin_mOase_1"/>
</dbReference>
<dbReference type="InterPro" id="IPR000960">
    <property type="entry name" value="Flavin_mOase"/>
</dbReference>
<sequence length="1056" mass="120302">MAKKVAVIGSGASGLAAIKCCLDEGLQPVCFEKGTDIGGLWNFKEEALPGFGSVFRSTVTINSKEMICFSDFPIPKEYPNFMHHSWVIKYFRLYADNFGLMKYIRFRHRVDRVKPTENFAETGQWDITYTDEEKNETTTEVYDAVMVCTGHHVYPHYPRDNFPGIDDFQGKIIHREQQESISLMLRYVSSTSVDYKDFKGYENKRVIVVGIGNSGGDVSVELSRHTEQLFLSTRRGGWIVTRAASRGLPTDIWANRRWADALPLWLKERIAQRTLNRRFDHAEYGLKPKHAVFGQFPTVNDDLPNRIITGSIIVKPNIKRFTKTGVVFEDDTVEDDIDAVIFATGYRFSFPFVDESVLKVENNHVNLYKYAFPPKLNPPTLSIIGLIQPVGAIMPISEMQSRWATRVFKGTAKLPSQRVMSEDINKKKLNISKRYYQSPRQTVQVDYIAMMDDVAVEIGVKPDLKSLFFSDPRLALQCYFGPCTPYQYRLMGPGAWKGAKEAIQTQMYRVKYPTKTRAIPDQALEMAKKVAVIGGGASGLAAIKCCLDEGLQPVCFEKGTDIGGLWNFKEEALPGFASVYRSTVINTSKEMMCYSDFPIPKEYPNFMPHSSIVKYFKMYAHNFDLIKHIRFRHHVDHVKPREDFSETGQWDITYTDEEKDETTTEVFDAVMVCTGHHAYPHYPRDSFPGIDDFQGETTHSHDYKDFKGYENKRVIVIGIGNSGGDVSVELSRHTKQLFLSTRRGSWVANRVGSRGLPVDIWATRRWADALPLWFKERFAQRQLNQRFDHSVYGLKPKHPVFGQHPTVNDDLPNRIITGSIIVKPNIKRFTKTGVVFEDDSVEDDIDAVVFCTGYRFDFAYIDESVLKAEGNDVSLYKYVFPPKLNPPTLSVIGLIQPLGAIMPISEIMCRWATRVFKGTTKLPPQGAMFDNIRQKKIDISKRYYQSPRQTVQVDYITMMDDVAVEIGVKPNFKSLFFSDPGLAIQCYFGPCTPYQYRLMGPGAWKGAKEAIQTQMYRVKYPTKTRATHEDDDAGISSILKVLVVLVVILAFLWNLL</sequence>
<accession>C3ZTI4</accession>
<dbReference type="GO" id="GO:0047822">
    <property type="term" value="F:hypotaurine monooxygenase activity"/>
    <property type="evidence" value="ECO:0007669"/>
    <property type="project" value="RHEA"/>
</dbReference>
<keyword evidence="8" id="KW-0521">NADP</keyword>
<evidence type="ECO:0000256" key="9">
    <source>
        <dbReference type="ARBA" id="ARBA00022989"/>
    </source>
</evidence>
<comment type="similarity">
    <text evidence="3 18">Belongs to the FMO family.</text>
</comment>
<dbReference type="GO" id="GO:0005789">
    <property type="term" value="C:endoplasmic reticulum membrane"/>
    <property type="evidence" value="ECO:0007669"/>
    <property type="project" value="UniProtKB-SubCell"/>
</dbReference>
<comment type="catalytic activity">
    <reaction evidence="17">
        <text>N,N-dimethylaniline + NADPH + O2 + H(+) = N,N-dimethylaniline N-oxide + NADP(+) + H2O</text>
        <dbReference type="Rhea" id="RHEA:24468"/>
        <dbReference type="ChEBI" id="CHEBI:15377"/>
        <dbReference type="ChEBI" id="CHEBI:15378"/>
        <dbReference type="ChEBI" id="CHEBI:15379"/>
        <dbReference type="ChEBI" id="CHEBI:16269"/>
        <dbReference type="ChEBI" id="CHEBI:17735"/>
        <dbReference type="ChEBI" id="CHEBI:57783"/>
        <dbReference type="ChEBI" id="CHEBI:58349"/>
        <dbReference type="EC" id="1.14.13.8"/>
    </reaction>
    <physiologicalReaction direction="left-to-right" evidence="17">
        <dbReference type="Rhea" id="RHEA:24469"/>
    </physiologicalReaction>
</comment>
<organism>
    <name type="scientific">Branchiostoma floridae</name>
    <name type="common">Florida lancelet</name>
    <name type="synonym">Amphioxus</name>
    <dbReference type="NCBI Taxonomy" id="7739"/>
    <lineage>
        <taxon>Eukaryota</taxon>
        <taxon>Metazoa</taxon>
        <taxon>Chordata</taxon>
        <taxon>Cephalochordata</taxon>
        <taxon>Leptocardii</taxon>
        <taxon>Amphioxiformes</taxon>
        <taxon>Branchiostomatidae</taxon>
        <taxon>Branchiostoma</taxon>
    </lineage>
</organism>
<comment type="cofactor">
    <cofactor evidence="1 18">
        <name>FAD</name>
        <dbReference type="ChEBI" id="CHEBI:57692"/>
    </cofactor>
</comment>
<comment type="catalytic activity">
    <reaction evidence="14">
        <text>hypotaurine + NADH + O2 + H(+) = taurine + NAD(+) + H2O</text>
        <dbReference type="Rhea" id="RHEA:74111"/>
        <dbReference type="ChEBI" id="CHEBI:15377"/>
        <dbReference type="ChEBI" id="CHEBI:15378"/>
        <dbReference type="ChEBI" id="CHEBI:15379"/>
        <dbReference type="ChEBI" id="CHEBI:57540"/>
        <dbReference type="ChEBI" id="CHEBI:57853"/>
        <dbReference type="ChEBI" id="CHEBI:57945"/>
        <dbReference type="ChEBI" id="CHEBI:507393"/>
        <dbReference type="EC" id="1.14.13.8"/>
    </reaction>
    <physiologicalReaction direction="left-to-right" evidence="14">
        <dbReference type="Rhea" id="RHEA:74112"/>
    </physiologicalReaction>
</comment>
<feature type="transmembrane region" description="Helical" evidence="19">
    <location>
        <begin position="1033"/>
        <end position="1055"/>
    </location>
</feature>
<evidence type="ECO:0000313" key="20">
    <source>
        <dbReference type="EMBL" id="EEN44231.1"/>
    </source>
</evidence>
<comment type="function">
    <text evidence="13">Broad spectrum monooxygenase that catalyzes the oxygenation of a wide variety of nitrogen- and sulfur-containing compounds including xenobiotics. Catalyzes the S-oxygenation of hypotaurine to produce taurine, an organic osmolyte involved in cell volume regulation as well as a variety of cytoprotective and developmental processes. In vitro, catalyzes the N-oxygenation of trimethylamine (TMA) to produce trimethylamine N-oxide (TMAO) and could therefore participate to the detoxification of this compound that is generated by the action of gut microbiota from dietary precursors such as choline, choline containing compounds, betaine or L-carnitine.</text>
</comment>
<dbReference type="EMBL" id="GG666677">
    <property type="protein sequence ID" value="EEN44231.1"/>
    <property type="molecule type" value="Genomic_DNA"/>
</dbReference>
<keyword evidence="7 18" id="KW-0274">FAD</keyword>
<dbReference type="InterPro" id="IPR020946">
    <property type="entry name" value="Flavin_mOase-like"/>
</dbReference>
<keyword evidence="12 19" id="KW-0472">Membrane</keyword>
<dbReference type="AlphaFoldDB" id="C3ZTI4"/>
<dbReference type="eggNOG" id="KOG1399">
    <property type="taxonomic scope" value="Eukaryota"/>
</dbReference>
<dbReference type="GO" id="GO:0034899">
    <property type="term" value="F:trimethylamine monooxygenase activity"/>
    <property type="evidence" value="ECO:0007669"/>
    <property type="project" value="UniProtKB-EC"/>
</dbReference>
<dbReference type="PRINTS" id="PR00370">
    <property type="entry name" value="FMOXYGENASE"/>
</dbReference>
<evidence type="ECO:0000256" key="6">
    <source>
        <dbReference type="ARBA" id="ARBA00022824"/>
    </source>
</evidence>
<evidence type="ECO:0000256" key="10">
    <source>
        <dbReference type="ARBA" id="ARBA00023002"/>
    </source>
</evidence>
<evidence type="ECO:0000256" key="19">
    <source>
        <dbReference type="SAM" id="Phobius"/>
    </source>
</evidence>
<dbReference type="EC" id="1.-.-.-" evidence="18"/>
<evidence type="ECO:0000256" key="4">
    <source>
        <dbReference type="ARBA" id="ARBA00022630"/>
    </source>
</evidence>
<dbReference type="InterPro" id="IPR050346">
    <property type="entry name" value="FMO-like"/>
</dbReference>
<evidence type="ECO:0000256" key="17">
    <source>
        <dbReference type="ARBA" id="ARBA00049443"/>
    </source>
</evidence>
<evidence type="ECO:0000256" key="1">
    <source>
        <dbReference type="ARBA" id="ARBA00001974"/>
    </source>
</evidence>
<proteinExistence type="inferred from homology"/>
<dbReference type="InterPro" id="IPR036188">
    <property type="entry name" value="FAD/NAD-bd_sf"/>
</dbReference>
<evidence type="ECO:0000256" key="18">
    <source>
        <dbReference type="RuleBase" id="RU361177"/>
    </source>
</evidence>
<protein>
    <recommendedName>
        <fullName evidence="18">Flavin-containing monooxygenase</fullName>
        <ecNumber evidence="18">1.-.-.-</ecNumber>
    </recommendedName>
</protein>
<evidence type="ECO:0000256" key="11">
    <source>
        <dbReference type="ARBA" id="ARBA00023033"/>
    </source>
</evidence>
<dbReference type="PRINTS" id="PR01121">
    <property type="entry name" value="FMOXYGENASE1"/>
</dbReference>
<evidence type="ECO:0000256" key="16">
    <source>
        <dbReference type="ARBA" id="ARBA00048088"/>
    </source>
</evidence>
<evidence type="ECO:0000256" key="5">
    <source>
        <dbReference type="ARBA" id="ARBA00022692"/>
    </source>
</evidence>
<keyword evidence="9 19" id="KW-1133">Transmembrane helix</keyword>
<evidence type="ECO:0000256" key="7">
    <source>
        <dbReference type="ARBA" id="ARBA00022827"/>
    </source>
</evidence>
<reference evidence="20" key="1">
    <citation type="journal article" date="2008" name="Nature">
        <title>The amphioxus genome and the evolution of the chordate karyotype.</title>
        <authorList>
            <consortium name="US DOE Joint Genome Institute (JGI-PGF)"/>
            <person name="Putnam N.H."/>
            <person name="Butts T."/>
            <person name="Ferrier D.E.K."/>
            <person name="Furlong R.F."/>
            <person name="Hellsten U."/>
            <person name="Kawashima T."/>
            <person name="Robinson-Rechavi M."/>
            <person name="Shoguchi E."/>
            <person name="Terry A."/>
            <person name="Yu J.-K."/>
            <person name="Benito-Gutierrez E.L."/>
            <person name="Dubchak I."/>
            <person name="Garcia-Fernandez J."/>
            <person name="Gibson-Brown J.J."/>
            <person name="Grigoriev I.V."/>
            <person name="Horton A.C."/>
            <person name="de Jong P.J."/>
            <person name="Jurka J."/>
            <person name="Kapitonov V.V."/>
            <person name="Kohara Y."/>
            <person name="Kuroki Y."/>
            <person name="Lindquist E."/>
            <person name="Lucas S."/>
            <person name="Osoegawa K."/>
            <person name="Pennacchio L.A."/>
            <person name="Salamov A.A."/>
            <person name="Satou Y."/>
            <person name="Sauka-Spengler T."/>
            <person name="Schmutz J."/>
            <person name="Shin-I T."/>
            <person name="Toyoda A."/>
            <person name="Bronner-Fraser M."/>
            <person name="Fujiyama A."/>
            <person name="Holland L.Z."/>
            <person name="Holland P.W.H."/>
            <person name="Satoh N."/>
            <person name="Rokhsar D.S."/>
        </authorList>
    </citation>
    <scope>NUCLEOTIDE SEQUENCE [LARGE SCALE GENOMIC DNA]</scope>
    <source>
        <strain evidence="20">S238N-H82</strain>
        <tissue evidence="20">Testes</tissue>
    </source>
</reference>
<evidence type="ECO:0000256" key="8">
    <source>
        <dbReference type="ARBA" id="ARBA00022857"/>
    </source>
</evidence>
<keyword evidence="10 18" id="KW-0560">Oxidoreductase</keyword>
<dbReference type="Pfam" id="PF00743">
    <property type="entry name" value="FMO-like"/>
    <property type="match status" value="2"/>
</dbReference>
<evidence type="ECO:0000256" key="14">
    <source>
        <dbReference type="ARBA" id="ARBA00047338"/>
    </source>
</evidence>
<evidence type="ECO:0000256" key="2">
    <source>
        <dbReference type="ARBA" id="ARBA00004389"/>
    </source>
</evidence>
<evidence type="ECO:0000256" key="3">
    <source>
        <dbReference type="ARBA" id="ARBA00009183"/>
    </source>
</evidence>
<keyword evidence="11 18" id="KW-0503">Monooxygenase</keyword>
<name>C3ZTI4_BRAFL</name>
<dbReference type="Gene3D" id="3.50.50.60">
    <property type="entry name" value="FAD/NAD(P)-binding domain"/>
    <property type="match status" value="3"/>
</dbReference>
<dbReference type="SUPFAM" id="SSF51905">
    <property type="entry name" value="FAD/NAD(P)-binding domain"/>
    <property type="match status" value="4"/>
</dbReference>
<dbReference type="GO" id="GO:0050661">
    <property type="term" value="F:NADP binding"/>
    <property type="evidence" value="ECO:0007669"/>
    <property type="project" value="InterPro"/>
</dbReference>
<dbReference type="GO" id="GO:0050660">
    <property type="term" value="F:flavin adenine dinucleotide binding"/>
    <property type="evidence" value="ECO:0007669"/>
    <property type="project" value="InterPro"/>
</dbReference>
<dbReference type="PANTHER" id="PTHR23023">
    <property type="entry name" value="DIMETHYLANILINE MONOOXYGENASE"/>
    <property type="match status" value="1"/>
</dbReference>
<dbReference type="InParanoid" id="C3ZTI4"/>
<keyword evidence="6" id="KW-0256">Endoplasmic reticulum</keyword>
<comment type="subcellular location">
    <subcellularLocation>
        <location evidence="2">Endoplasmic reticulum membrane</location>
        <topology evidence="2">Single-pass membrane protein</topology>
    </subcellularLocation>
</comment>
<comment type="catalytic activity">
    <reaction evidence="15">
        <text>hypotaurine + NADPH + O2 + H(+) = taurine + NADP(+) + H2O</text>
        <dbReference type="Rhea" id="RHEA:69819"/>
        <dbReference type="ChEBI" id="CHEBI:15377"/>
        <dbReference type="ChEBI" id="CHEBI:15378"/>
        <dbReference type="ChEBI" id="CHEBI:15379"/>
        <dbReference type="ChEBI" id="CHEBI:57783"/>
        <dbReference type="ChEBI" id="CHEBI:57853"/>
        <dbReference type="ChEBI" id="CHEBI:58349"/>
        <dbReference type="ChEBI" id="CHEBI:507393"/>
        <dbReference type="EC" id="1.14.13.8"/>
    </reaction>
    <physiologicalReaction direction="left-to-right" evidence="15">
        <dbReference type="Rhea" id="RHEA:69820"/>
    </physiologicalReaction>
</comment>
<dbReference type="GO" id="GO:0004499">
    <property type="term" value="F:N,N-dimethylaniline monooxygenase activity"/>
    <property type="evidence" value="ECO:0007669"/>
    <property type="project" value="InterPro"/>
</dbReference>